<dbReference type="GO" id="GO:0003676">
    <property type="term" value="F:nucleic acid binding"/>
    <property type="evidence" value="ECO:0007669"/>
    <property type="project" value="InterPro"/>
</dbReference>
<protein>
    <recommendedName>
        <fullName evidence="1">Mei2-like C-terminal RNA recognition motif domain-containing protein</fullName>
    </recommendedName>
</protein>
<dbReference type="OrthoDB" id="417481at2759"/>
<dbReference type="Pfam" id="PF04059">
    <property type="entry name" value="RRM_2"/>
    <property type="match status" value="1"/>
</dbReference>
<proteinExistence type="predicted"/>
<gene>
    <name evidence="2" type="ORF">M569_11591</name>
</gene>
<reference evidence="2 3" key="1">
    <citation type="journal article" date="2013" name="BMC Genomics">
        <title>The miniature genome of a carnivorous plant Genlisea aurea contains a low number of genes and short non-coding sequences.</title>
        <authorList>
            <person name="Leushkin E.V."/>
            <person name="Sutormin R.A."/>
            <person name="Nabieva E.R."/>
            <person name="Penin A.A."/>
            <person name="Kondrashov A.S."/>
            <person name="Logacheva M.D."/>
        </authorList>
    </citation>
    <scope>NUCLEOTIDE SEQUENCE [LARGE SCALE GENOMIC DNA]</scope>
</reference>
<dbReference type="AlphaFoldDB" id="S8DJY6"/>
<dbReference type="SUPFAM" id="SSF54928">
    <property type="entry name" value="RNA-binding domain, RBD"/>
    <property type="match status" value="1"/>
</dbReference>
<feature type="domain" description="Mei2-like C-terminal RNA recognition motif" evidence="1">
    <location>
        <begin position="12"/>
        <end position="89"/>
    </location>
</feature>
<evidence type="ECO:0000259" key="1">
    <source>
        <dbReference type="Pfam" id="PF04059"/>
    </source>
</evidence>
<comment type="caution">
    <text evidence="2">The sequence shown here is derived from an EMBL/GenBank/DDBJ whole genome shotgun (WGS) entry which is preliminary data.</text>
</comment>
<accession>S8DJY6</accession>
<dbReference type="EMBL" id="AUSU01005638">
    <property type="protein sequence ID" value="EPS63198.1"/>
    <property type="molecule type" value="Genomic_DNA"/>
</dbReference>
<dbReference type="Proteomes" id="UP000015453">
    <property type="component" value="Unassembled WGS sequence"/>
</dbReference>
<name>S8DJY6_9LAMI</name>
<organism evidence="2 3">
    <name type="scientific">Genlisea aurea</name>
    <dbReference type="NCBI Taxonomy" id="192259"/>
    <lineage>
        <taxon>Eukaryota</taxon>
        <taxon>Viridiplantae</taxon>
        <taxon>Streptophyta</taxon>
        <taxon>Embryophyta</taxon>
        <taxon>Tracheophyta</taxon>
        <taxon>Spermatophyta</taxon>
        <taxon>Magnoliopsida</taxon>
        <taxon>eudicotyledons</taxon>
        <taxon>Gunneridae</taxon>
        <taxon>Pentapetalae</taxon>
        <taxon>asterids</taxon>
        <taxon>lamiids</taxon>
        <taxon>Lamiales</taxon>
        <taxon>Lentibulariaceae</taxon>
        <taxon>Genlisea</taxon>
    </lineage>
</organism>
<keyword evidence="3" id="KW-1185">Reference proteome</keyword>
<evidence type="ECO:0000313" key="3">
    <source>
        <dbReference type="Proteomes" id="UP000015453"/>
    </source>
</evidence>
<dbReference type="InterPro" id="IPR007201">
    <property type="entry name" value="Mei2-like_Rrm_C"/>
</dbReference>
<evidence type="ECO:0000313" key="2">
    <source>
        <dbReference type="EMBL" id="EPS63198.1"/>
    </source>
</evidence>
<sequence length="128" mass="14805">MLTFLDRYCSEYDGMEYDFFYLPMDFRQKDNLGYAFINFTTPAAAKRFKTLLQNFRWETADTGAIRSKKVCEITWARIQGKERLVKRFQGSNFLCDEPDFLPVLLDPPRNGLDPEPAPPIVIGGINPI</sequence>
<dbReference type="InterPro" id="IPR035979">
    <property type="entry name" value="RBD_domain_sf"/>
</dbReference>